<feature type="transmembrane region" description="Helical" evidence="7">
    <location>
        <begin position="522"/>
        <end position="543"/>
    </location>
</feature>
<dbReference type="OrthoDB" id="8904098at2759"/>
<dbReference type="InterPro" id="IPR000109">
    <property type="entry name" value="POT_fam"/>
</dbReference>
<evidence type="ECO:0000256" key="1">
    <source>
        <dbReference type="ARBA" id="ARBA00004141"/>
    </source>
</evidence>
<feature type="transmembrane region" description="Helical" evidence="7">
    <location>
        <begin position="94"/>
        <end position="113"/>
    </location>
</feature>
<evidence type="ECO:0000256" key="3">
    <source>
        <dbReference type="ARBA" id="ARBA00022692"/>
    </source>
</evidence>
<dbReference type="FunFam" id="1.20.1250.20:FF:000410">
    <property type="entry name" value="POT family protein"/>
    <property type="match status" value="1"/>
</dbReference>
<feature type="transmembrane region" description="Helical" evidence="7">
    <location>
        <begin position="602"/>
        <end position="624"/>
    </location>
</feature>
<dbReference type="SUPFAM" id="SSF103473">
    <property type="entry name" value="MFS general substrate transporter"/>
    <property type="match status" value="2"/>
</dbReference>
<sequence length="637" mass="68045">MESGGFLPRPVPCAGSEPADSRGGGWRAARFLLAVGFLERIGFYGVQANLIMYLNGPLGMSTAAAAASVNAWAGTVQVLPLVGALAADSRLGRYRAVLAAGVLYLLSLGMLTVSSTLQTPQPHAGSSSSSSPSSARLALFYIALYLLALAQGFHRPCAEALGADQFEGDRNAPAASRSSYFNWFHFSISWGYAIATAGLSYVEDNVGWTIGFAACWATMVLYLAVFLLGTRTYRADKTVSGRSFSETAWDWAARVQRRKDATDTTERLLVAPEREEENKGLVAKLLPIWVTSLVFAAIYSQLYTLFTKQSSTLDRRLGGATGPVVPPAALQVFVSVTMITVLPVYDRVLVPLVRRFTRHHAAITPFQRIGAGMAMSGVIMYVMIGVSTVLAEIGLEEFFYDQVPDAMRSVGLALSLSAMDAGSYASNVLVSVIDWGKTPPPPTPEAQQWSPVSSSADPGLVGFLERIGFYGVQGNLIMFLTGPLGMTTASAAAGVNAWAGTVQVLPLVGALAADSRLGRYRAIVAASVLYLLSLGMLTVSSVLQTAQPHPASSPPSTSPARLAFIYVALYLLTLAQGFHRPCADQFTPSDGNPSPRASRSSYFNWFHFFISWGYATSTTVLSYLEDNAGWAVGFGTC</sequence>
<dbReference type="InterPro" id="IPR036259">
    <property type="entry name" value="MFS_trans_sf"/>
</dbReference>
<comment type="subcellular location">
    <subcellularLocation>
        <location evidence="1">Membrane</location>
        <topology evidence="1">Multi-pass membrane protein</topology>
    </subcellularLocation>
</comment>
<feature type="transmembrane region" description="Helical" evidence="7">
    <location>
        <begin position="563"/>
        <end position="581"/>
    </location>
</feature>
<organism evidence="8 9">
    <name type="scientific">Miscanthus lutarioriparius</name>
    <dbReference type="NCBI Taxonomy" id="422564"/>
    <lineage>
        <taxon>Eukaryota</taxon>
        <taxon>Viridiplantae</taxon>
        <taxon>Streptophyta</taxon>
        <taxon>Embryophyta</taxon>
        <taxon>Tracheophyta</taxon>
        <taxon>Spermatophyta</taxon>
        <taxon>Magnoliopsida</taxon>
        <taxon>Liliopsida</taxon>
        <taxon>Poales</taxon>
        <taxon>Poaceae</taxon>
        <taxon>PACMAD clade</taxon>
        <taxon>Panicoideae</taxon>
        <taxon>Andropogonodae</taxon>
        <taxon>Andropogoneae</taxon>
        <taxon>Saccharinae</taxon>
        <taxon>Miscanthus</taxon>
    </lineage>
</organism>
<dbReference type="PANTHER" id="PTHR11654">
    <property type="entry name" value="OLIGOPEPTIDE TRANSPORTER-RELATED"/>
    <property type="match status" value="1"/>
</dbReference>
<evidence type="ECO:0000256" key="5">
    <source>
        <dbReference type="ARBA" id="ARBA00023136"/>
    </source>
</evidence>
<keyword evidence="5 7" id="KW-0472">Membrane</keyword>
<keyword evidence="3 7" id="KW-0812">Transmembrane</keyword>
<keyword evidence="4 7" id="KW-1133">Transmembrane helix</keyword>
<feature type="transmembrane region" description="Helical" evidence="7">
    <location>
        <begin position="60"/>
        <end position="82"/>
    </location>
</feature>
<comment type="similarity">
    <text evidence="2">Belongs to the major facilitator superfamily. Proton-dependent oligopeptide transporter (POT/PTR) (TC 2.A.17) family.</text>
</comment>
<feature type="transmembrane region" description="Helical" evidence="7">
    <location>
        <begin position="366"/>
        <end position="390"/>
    </location>
</feature>
<name>A0A811NPY4_9POAL</name>
<evidence type="ECO:0000313" key="9">
    <source>
        <dbReference type="Proteomes" id="UP000604825"/>
    </source>
</evidence>
<reference evidence="8" key="1">
    <citation type="submission" date="2020-10" db="EMBL/GenBank/DDBJ databases">
        <authorList>
            <person name="Han B."/>
            <person name="Lu T."/>
            <person name="Zhao Q."/>
            <person name="Huang X."/>
            <person name="Zhao Y."/>
        </authorList>
    </citation>
    <scope>NUCLEOTIDE SEQUENCE</scope>
</reference>
<dbReference type="Pfam" id="PF00854">
    <property type="entry name" value="PTR2"/>
    <property type="match status" value="2"/>
</dbReference>
<dbReference type="GO" id="GO:0022857">
    <property type="term" value="F:transmembrane transporter activity"/>
    <property type="evidence" value="ECO:0007669"/>
    <property type="project" value="InterPro"/>
</dbReference>
<protein>
    <submittedName>
        <fullName evidence="8">Uncharacterized protein</fullName>
    </submittedName>
</protein>
<accession>A0A811NPY4</accession>
<dbReference type="EMBL" id="CAJGYO010000005">
    <property type="protein sequence ID" value="CAD6228944.1"/>
    <property type="molecule type" value="Genomic_DNA"/>
</dbReference>
<feature type="region of interest" description="Disordered" evidence="6">
    <location>
        <begin position="1"/>
        <end position="23"/>
    </location>
</feature>
<evidence type="ECO:0000256" key="7">
    <source>
        <dbReference type="SAM" id="Phobius"/>
    </source>
</evidence>
<gene>
    <name evidence="8" type="ORF">NCGR_LOCUS19589</name>
</gene>
<feature type="transmembrane region" description="Helical" evidence="7">
    <location>
        <begin position="31"/>
        <end position="54"/>
    </location>
</feature>
<dbReference type="Gene3D" id="1.20.1250.20">
    <property type="entry name" value="MFS general substrate transporter like domains"/>
    <property type="match status" value="2"/>
</dbReference>
<feature type="transmembrane region" description="Helical" evidence="7">
    <location>
        <begin position="133"/>
        <end position="150"/>
    </location>
</feature>
<feature type="transmembrane region" description="Helical" evidence="7">
    <location>
        <begin position="180"/>
        <end position="202"/>
    </location>
</feature>
<proteinExistence type="inferred from homology"/>
<evidence type="ECO:0000256" key="6">
    <source>
        <dbReference type="SAM" id="MobiDB-lite"/>
    </source>
</evidence>
<evidence type="ECO:0000256" key="2">
    <source>
        <dbReference type="ARBA" id="ARBA00005982"/>
    </source>
</evidence>
<feature type="transmembrane region" description="Helical" evidence="7">
    <location>
        <begin position="208"/>
        <end position="228"/>
    </location>
</feature>
<feature type="transmembrane region" description="Helical" evidence="7">
    <location>
        <begin position="281"/>
        <end position="304"/>
    </location>
</feature>
<dbReference type="GO" id="GO:0016020">
    <property type="term" value="C:membrane"/>
    <property type="evidence" value="ECO:0007669"/>
    <property type="project" value="UniProtKB-SubCell"/>
</dbReference>
<feature type="transmembrane region" description="Helical" evidence="7">
    <location>
        <begin position="324"/>
        <end position="345"/>
    </location>
</feature>
<keyword evidence="9" id="KW-1185">Reference proteome</keyword>
<comment type="caution">
    <text evidence="8">The sequence shown here is derived from an EMBL/GenBank/DDBJ whole genome shotgun (WGS) entry which is preliminary data.</text>
</comment>
<evidence type="ECO:0000256" key="4">
    <source>
        <dbReference type="ARBA" id="ARBA00022989"/>
    </source>
</evidence>
<evidence type="ECO:0000313" key="8">
    <source>
        <dbReference type="EMBL" id="CAD6228944.1"/>
    </source>
</evidence>
<dbReference type="AlphaFoldDB" id="A0A811NPY4"/>
<dbReference type="Proteomes" id="UP000604825">
    <property type="component" value="Unassembled WGS sequence"/>
</dbReference>